<reference evidence="1" key="1">
    <citation type="journal article" date="2021" name="Nat. Commun.">
        <title>Genetic determinants of endophytism in the Arabidopsis root mycobiome.</title>
        <authorList>
            <person name="Mesny F."/>
            <person name="Miyauchi S."/>
            <person name="Thiergart T."/>
            <person name="Pickel B."/>
            <person name="Atanasova L."/>
            <person name="Karlsson M."/>
            <person name="Huettel B."/>
            <person name="Barry K.W."/>
            <person name="Haridas S."/>
            <person name="Chen C."/>
            <person name="Bauer D."/>
            <person name="Andreopoulos W."/>
            <person name="Pangilinan J."/>
            <person name="LaButti K."/>
            <person name="Riley R."/>
            <person name="Lipzen A."/>
            <person name="Clum A."/>
            <person name="Drula E."/>
            <person name="Henrissat B."/>
            <person name="Kohler A."/>
            <person name="Grigoriev I.V."/>
            <person name="Martin F.M."/>
            <person name="Hacquard S."/>
        </authorList>
    </citation>
    <scope>NUCLEOTIDE SEQUENCE</scope>
    <source>
        <strain evidence="1">MPI-CAGE-AT-0021</strain>
    </source>
</reference>
<dbReference type="AlphaFoldDB" id="A0A9P9E6E3"/>
<evidence type="ECO:0000313" key="2">
    <source>
        <dbReference type="Proteomes" id="UP000717696"/>
    </source>
</evidence>
<accession>A0A9P9E6E3</accession>
<protein>
    <submittedName>
        <fullName evidence="1">Uncharacterized protein</fullName>
    </submittedName>
</protein>
<proteinExistence type="predicted"/>
<comment type="caution">
    <text evidence="1">The sequence shown here is derived from an EMBL/GenBank/DDBJ whole genome shotgun (WGS) entry which is preliminary data.</text>
</comment>
<evidence type="ECO:0000313" key="1">
    <source>
        <dbReference type="EMBL" id="KAH7131489.1"/>
    </source>
</evidence>
<keyword evidence="2" id="KW-1185">Reference proteome</keyword>
<sequence>MASSPSPSVSTYPRFRSTLRQHGPWDLYSGYEGDSEDEGCDLDDVYLGEEEEGEDAEWKADLLPFRQAGHQRNLAMMIPAAVNGMHDKLPVLPKKELLFDDRDMVDVPSEDEVDSTRTFVVPFGPRVQVNHENYTYERLRPRTARAIAIARNLPGVRQVEDATIAVTSASMVLQANAKETYDDVSKRLAGPARLGREVGICTAQIGGYLAGEAWTAAKNVSVAVREDFTEAVQPLRDGTEIVGEVLAEGMRALPREGVIGRYRQRRI</sequence>
<gene>
    <name evidence="1" type="ORF">B0J13DRAFT_642205</name>
</gene>
<dbReference type="Proteomes" id="UP000717696">
    <property type="component" value="Unassembled WGS sequence"/>
</dbReference>
<dbReference type="OrthoDB" id="5105298at2759"/>
<organism evidence="1 2">
    <name type="scientific">Dactylonectria estremocensis</name>
    <dbReference type="NCBI Taxonomy" id="1079267"/>
    <lineage>
        <taxon>Eukaryota</taxon>
        <taxon>Fungi</taxon>
        <taxon>Dikarya</taxon>
        <taxon>Ascomycota</taxon>
        <taxon>Pezizomycotina</taxon>
        <taxon>Sordariomycetes</taxon>
        <taxon>Hypocreomycetidae</taxon>
        <taxon>Hypocreales</taxon>
        <taxon>Nectriaceae</taxon>
        <taxon>Dactylonectria</taxon>
    </lineage>
</organism>
<name>A0A9P9E6E3_9HYPO</name>
<dbReference type="EMBL" id="JAGMUU010000019">
    <property type="protein sequence ID" value="KAH7131489.1"/>
    <property type="molecule type" value="Genomic_DNA"/>
</dbReference>